<dbReference type="PANTHER" id="PTHR11567">
    <property type="entry name" value="ACID PHOSPHATASE-RELATED"/>
    <property type="match status" value="1"/>
</dbReference>
<evidence type="ECO:0000313" key="6">
    <source>
        <dbReference type="Proteomes" id="UP000219286"/>
    </source>
</evidence>
<dbReference type="CDD" id="cd07061">
    <property type="entry name" value="HP_HAP_like"/>
    <property type="match status" value="1"/>
</dbReference>
<evidence type="ECO:0000256" key="2">
    <source>
        <dbReference type="ARBA" id="ARBA00012632"/>
    </source>
</evidence>
<dbReference type="Gene3D" id="3.40.50.1240">
    <property type="entry name" value="Phosphoglycerate mutase-like"/>
    <property type="match status" value="1"/>
</dbReference>
<sequence length="542" mass="59883">MTTLIPRPPYSDAELASLYPPSLHLQQVQILLRHGERTPVSARFANTGLAAYWPYCSAVSRFRSAVLVPPGPDPSSPSSSPPQQQSSSSSSSPSFSELQWRRRLESFGPNDAAVPATGPDGSLDNLCDLGMLTDRGRETTHALGVRLRRLYVDHLGFLPASIKDASSFMYLRATPIPRALESMQQAFLGLYPPHTRDPDFPPLTVVSRYSPEETLFPNDMHCRRFAQLSRAFAQRAAERWNDSDEMRLLTARLGRFMPDDSPKVAVDSKPRLSGIMDTVNSTLAHGPATRLPRDFYDPKVRQIMEKVSVDEWFAGYGESREYRALGIGALLGDVVARMVASAERNVPPPDTEFVHPPGQQRSSSSSSSSSSENDDAAIRFGLSGCHDTTLAAVLASLGAYNTESWPPFTSHIAIELFRSSDKPPASSTPPPPSSSSSSWWPSFLSPNKQYQPSIYRKPTPQLTPAERESLEGYYVRLRYNDEPVTIPGCKPQGKHFPGQESFCTLAAFKSIVDKFTPRDWQAECRANIKKAAFPEVKEPAGY</sequence>
<feature type="compositionally biased region" description="Low complexity" evidence="4">
    <location>
        <begin position="362"/>
        <end position="371"/>
    </location>
</feature>
<dbReference type="GO" id="GO:0016158">
    <property type="term" value="F:inositol hexakisphosphate 3-phosphatase activity"/>
    <property type="evidence" value="ECO:0007669"/>
    <property type="project" value="UniProtKB-EC"/>
</dbReference>
<accession>A0A2H2ZXX4</accession>
<evidence type="ECO:0000313" key="5">
    <source>
        <dbReference type="EMBL" id="OTA07890.1"/>
    </source>
</evidence>
<dbReference type="InterPro" id="IPR000560">
    <property type="entry name" value="His_Pase_clade-2"/>
</dbReference>
<feature type="compositionally biased region" description="Low complexity" evidence="4">
    <location>
        <begin position="76"/>
        <end position="95"/>
    </location>
</feature>
<dbReference type="AlphaFoldDB" id="A0A2H2ZXX4"/>
<keyword evidence="6" id="KW-1185">Reference proteome</keyword>
<keyword evidence="3" id="KW-0378">Hydrolase</keyword>
<feature type="region of interest" description="Disordered" evidence="4">
    <location>
        <begin position="421"/>
        <end position="440"/>
    </location>
</feature>
<dbReference type="InterPro" id="IPR050645">
    <property type="entry name" value="Histidine_acid_phosphatase"/>
</dbReference>
<feature type="region of interest" description="Disordered" evidence="4">
    <location>
        <begin position="69"/>
        <end position="95"/>
    </location>
</feature>
<dbReference type="Pfam" id="PF00328">
    <property type="entry name" value="His_Phos_2"/>
    <property type="match status" value="1"/>
</dbReference>
<dbReference type="PROSITE" id="PS00616">
    <property type="entry name" value="HIS_ACID_PHOSPHAT_1"/>
    <property type="match status" value="1"/>
</dbReference>
<gene>
    <name evidence="5" type="ORF">A9Z42_0088120</name>
</gene>
<organism evidence="5 6">
    <name type="scientific">Trichoderma parareesei</name>
    <name type="common">Filamentous fungus</name>
    <dbReference type="NCBI Taxonomy" id="858221"/>
    <lineage>
        <taxon>Eukaryota</taxon>
        <taxon>Fungi</taxon>
        <taxon>Dikarya</taxon>
        <taxon>Ascomycota</taxon>
        <taxon>Pezizomycotina</taxon>
        <taxon>Sordariomycetes</taxon>
        <taxon>Hypocreomycetidae</taxon>
        <taxon>Hypocreales</taxon>
        <taxon>Hypocreaceae</taxon>
        <taxon>Trichoderma</taxon>
    </lineage>
</organism>
<proteinExistence type="inferred from homology"/>
<protein>
    <recommendedName>
        <fullName evidence="2">3-phytase</fullName>
        <ecNumber evidence="2">3.1.3.8</ecNumber>
    </recommendedName>
</protein>
<dbReference type="Proteomes" id="UP000219286">
    <property type="component" value="Unassembled WGS sequence"/>
</dbReference>
<comment type="similarity">
    <text evidence="1">Belongs to the histidine acid phosphatase family.</text>
</comment>
<dbReference type="InterPro" id="IPR029033">
    <property type="entry name" value="His_PPase_superfam"/>
</dbReference>
<dbReference type="EC" id="3.1.3.8" evidence="2"/>
<dbReference type="InterPro" id="IPR033379">
    <property type="entry name" value="Acid_Pase_AS"/>
</dbReference>
<feature type="region of interest" description="Disordered" evidence="4">
    <location>
        <begin position="346"/>
        <end position="375"/>
    </location>
</feature>
<comment type="caution">
    <text evidence="5">The sequence shown here is derived from an EMBL/GenBank/DDBJ whole genome shotgun (WGS) entry which is preliminary data.</text>
</comment>
<dbReference type="OrthoDB" id="10257284at2759"/>
<name>A0A2H2ZXX4_TRIPA</name>
<evidence type="ECO:0000256" key="1">
    <source>
        <dbReference type="ARBA" id="ARBA00005375"/>
    </source>
</evidence>
<evidence type="ECO:0000256" key="3">
    <source>
        <dbReference type="ARBA" id="ARBA00022801"/>
    </source>
</evidence>
<dbReference type="EMBL" id="LFMI01000806">
    <property type="protein sequence ID" value="OTA07890.1"/>
    <property type="molecule type" value="Genomic_DNA"/>
</dbReference>
<dbReference type="PANTHER" id="PTHR11567:SF110">
    <property type="entry name" value="2-PHOSPHOXYLOSE PHOSPHATASE 1"/>
    <property type="match status" value="1"/>
</dbReference>
<reference evidence="5 6" key="1">
    <citation type="journal article" date="2015" name="Genome Announc.">
        <title>Genome sequence and annotation of Trichoderma parareesei, the ancestor of the cellulase producer Trichoderma reesei.</title>
        <authorList>
            <person name="Yang D."/>
            <person name="Pomraning K."/>
            <person name="Kopchinskiy A."/>
            <person name="Karimi Aghcheh R."/>
            <person name="Atanasova L."/>
            <person name="Chenthamara K."/>
            <person name="Baker S.E."/>
            <person name="Zhang R."/>
            <person name="Shen Q."/>
            <person name="Freitag M."/>
            <person name="Kubicek C.P."/>
            <person name="Druzhinina I.S."/>
        </authorList>
    </citation>
    <scope>NUCLEOTIDE SEQUENCE [LARGE SCALE GENOMIC DNA]</scope>
    <source>
        <strain evidence="5 6">CBS 125925</strain>
    </source>
</reference>
<dbReference type="SUPFAM" id="SSF53254">
    <property type="entry name" value="Phosphoglycerate mutase-like"/>
    <property type="match status" value="1"/>
</dbReference>
<evidence type="ECO:0000256" key="4">
    <source>
        <dbReference type="SAM" id="MobiDB-lite"/>
    </source>
</evidence>